<reference evidence="7 8" key="1">
    <citation type="submission" date="2019-09" db="EMBL/GenBank/DDBJ databases">
        <authorList>
            <person name="Park J.-S."/>
            <person name="Choi H.-J."/>
        </authorList>
    </citation>
    <scope>NUCLEOTIDE SEQUENCE [LARGE SCALE GENOMIC DNA]</scope>
    <source>
        <strain evidence="7 8">176SS1-4</strain>
    </source>
</reference>
<dbReference type="Pfam" id="PF03963">
    <property type="entry name" value="FlgD"/>
    <property type="match status" value="1"/>
</dbReference>
<proteinExistence type="inferred from homology"/>
<keyword evidence="8" id="KW-1185">Reference proteome</keyword>
<evidence type="ECO:0000256" key="6">
    <source>
        <dbReference type="SAM" id="MobiDB-lite"/>
    </source>
</evidence>
<keyword evidence="7" id="KW-0282">Flagellum</keyword>
<dbReference type="InterPro" id="IPR005648">
    <property type="entry name" value="FlgD"/>
</dbReference>
<dbReference type="AlphaFoldDB" id="A0A5J5GG26"/>
<dbReference type="EMBL" id="VYQE01000004">
    <property type="protein sequence ID" value="KAA9006728.1"/>
    <property type="molecule type" value="Genomic_DNA"/>
</dbReference>
<keyword evidence="7" id="KW-0966">Cell projection</keyword>
<keyword evidence="3 5" id="KW-1005">Bacterial flagellum biogenesis</keyword>
<dbReference type="Proteomes" id="UP000326554">
    <property type="component" value="Unassembled WGS sequence"/>
</dbReference>
<name>A0A5J5GG26_9RHOB</name>
<evidence type="ECO:0000256" key="3">
    <source>
        <dbReference type="ARBA" id="ARBA00022795"/>
    </source>
</evidence>
<comment type="function">
    <text evidence="4 5">Required for flagellar hook formation. May act as a scaffolding protein.</text>
</comment>
<protein>
    <recommendedName>
        <fullName evidence="2 5">Basal-body rod modification protein FlgD</fullName>
    </recommendedName>
</protein>
<accession>A0A5J5GG26</accession>
<evidence type="ECO:0000313" key="8">
    <source>
        <dbReference type="Proteomes" id="UP000326554"/>
    </source>
</evidence>
<evidence type="ECO:0000256" key="5">
    <source>
        <dbReference type="RuleBase" id="RU362076"/>
    </source>
</evidence>
<feature type="region of interest" description="Disordered" evidence="6">
    <location>
        <begin position="1"/>
        <end position="67"/>
    </location>
</feature>
<evidence type="ECO:0000313" key="7">
    <source>
        <dbReference type="EMBL" id="KAA9006728.1"/>
    </source>
</evidence>
<comment type="caution">
    <text evidence="7">The sequence shown here is derived from an EMBL/GenBank/DDBJ whole genome shotgun (WGS) entry which is preliminary data.</text>
</comment>
<dbReference type="GO" id="GO:0044781">
    <property type="term" value="P:bacterial-type flagellum organization"/>
    <property type="evidence" value="ECO:0007669"/>
    <property type="project" value="UniProtKB-UniRule"/>
</dbReference>
<keyword evidence="7" id="KW-0969">Cilium</keyword>
<evidence type="ECO:0000256" key="4">
    <source>
        <dbReference type="ARBA" id="ARBA00024746"/>
    </source>
</evidence>
<organism evidence="7 8">
    <name type="scientific">Histidinibacterium aquaticum</name>
    <dbReference type="NCBI Taxonomy" id="2613962"/>
    <lineage>
        <taxon>Bacteria</taxon>
        <taxon>Pseudomonadati</taxon>
        <taxon>Pseudomonadota</taxon>
        <taxon>Alphaproteobacteria</taxon>
        <taxon>Rhodobacterales</taxon>
        <taxon>Paracoccaceae</taxon>
        <taxon>Histidinibacterium</taxon>
    </lineage>
</organism>
<comment type="similarity">
    <text evidence="1 5">Belongs to the FlgD family.</text>
</comment>
<evidence type="ECO:0000256" key="1">
    <source>
        <dbReference type="ARBA" id="ARBA00010577"/>
    </source>
</evidence>
<gene>
    <name evidence="7" type="primary">flgD</name>
    <name evidence="7" type="ORF">F3S47_13165</name>
</gene>
<sequence length="258" mass="27203">MRRREPTRTSPPPTRPFDPTLRSISASREILMETTQPTNPNDAVREALASSGAKVPPSDGDSSPAISSDFETFLRMLTVQMENQDPLNPVDSAEYAVQLATFSGVEQQVMTNDLLRGLTDQFGVSGLNQVADWVGQRARVTAAVLPPEEPMTIVAETAAVADGAELIVKAGDGTVLERHRIQPPGGEVAWTPFAGSGAARQPVTFEVESFSGGTSLGASPAPAYVPVREVRIEEGAAVIVLPGGETVPATSVTALREG</sequence>
<evidence type="ECO:0000256" key="2">
    <source>
        <dbReference type="ARBA" id="ARBA00016013"/>
    </source>
</evidence>
<dbReference type="RefSeq" id="WP_150445746.1">
    <property type="nucleotide sequence ID" value="NZ_VYQE01000004.1"/>
</dbReference>